<keyword evidence="1" id="KW-0812">Transmembrane</keyword>
<protein>
    <recommendedName>
        <fullName evidence="3">SCP domain-containing protein</fullName>
    </recommendedName>
</protein>
<feature type="transmembrane region" description="Helical" evidence="1">
    <location>
        <begin position="324"/>
        <end position="343"/>
    </location>
</feature>
<organism evidence="4 5">
    <name type="scientific">Candidula unifasciata</name>
    <dbReference type="NCBI Taxonomy" id="100452"/>
    <lineage>
        <taxon>Eukaryota</taxon>
        <taxon>Metazoa</taxon>
        <taxon>Spiralia</taxon>
        <taxon>Lophotrochozoa</taxon>
        <taxon>Mollusca</taxon>
        <taxon>Gastropoda</taxon>
        <taxon>Heterobranchia</taxon>
        <taxon>Euthyneura</taxon>
        <taxon>Panpulmonata</taxon>
        <taxon>Eupulmonata</taxon>
        <taxon>Stylommatophora</taxon>
        <taxon>Helicina</taxon>
        <taxon>Helicoidea</taxon>
        <taxon>Geomitridae</taxon>
        <taxon>Candidula</taxon>
    </lineage>
</organism>
<dbReference type="GO" id="GO:0005576">
    <property type="term" value="C:extracellular region"/>
    <property type="evidence" value="ECO:0007669"/>
    <property type="project" value="InterPro"/>
</dbReference>
<feature type="chain" id="PRO_5035750928" description="SCP domain-containing protein" evidence="2">
    <location>
        <begin position="21"/>
        <end position="345"/>
    </location>
</feature>
<dbReference type="PROSITE" id="PS01009">
    <property type="entry name" value="CRISP_1"/>
    <property type="match status" value="1"/>
</dbReference>
<dbReference type="InterPro" id="IPR001283">
    <property type="entry name" value="CRISP-related"/>
</dbReference>
<reference evidence="4" key="1">
    <citation type="submission" date="2021-04" db="EMBL/GenBank/DDBJ databases">
        <authorList>
            <consortium name="Molecular Ecology Group"/>
        </authorList>
    </citation>
    <scope>NUCLEOTIDE SEQUENCE</scope>
</reference>
<accession>A0A8S3ZJS4</accession>
<dbReference type="Pfam" id="PF00188">
    <property type="entry name" value="CAP"/>
    <property type="match status" value="1"/>
</dbReference>
<dbReference type="InterPro" id="IPR002413">
    <property type="entry name" value="V5_allergen-like"/>
</dbReference>
<dbReference type="SMART" id="SM00198">
    <property type="entry name" value="SCP"/>
    <property type="match status" value="1"/>
</dbReference>
<dbReference type="PRINTS" id="PR00838">
    <property type="entry name" value="V5ALLERGEN"/>
</dbReference>
<dbReference type="PROSITE" id="PS01010">
    <property type="entry name" value="CRISP_2"/>
    <property type="match status" value="1"/>
</dbReference>
<evidence type="ECO:0000313" key="5">
    <source>
        <dbReference type="Proteomes" id="UP000678393"/>
    </source>
</evidence>
<dbReference type="PRINTS" id="PR00837">
    <property type="entry name" value="V5TPXLIKE"/>
</dbReference>
<proteinExistence type="predicted"/>
<dbReference type="OrthoDB" id="737510at2759"/>
<feature type="domain" description="SCP" evidence="3">
    <location>
        <begin position="65"/>
        <end position="209"/>
    </location>
</feature>
<gene>
    <name evidence="4" type="ORF">CUNI_LOCUS13583</name>
</gene>
<feature type="signal peptide" evidence="2">
    <location>
        <begin position="1"/>
        <end position="20"/>
    </location>
</feature>
<dbReference type="PANTHER" id="PTHR10334">
    <property type="entry name" value="CYSTEINE-RICH SECRETORY PROTEIN-RELATED"/>
    <property type="match status" value="1"/>
</dbReference>
<evidence type="ECO:0000256" key="1">
    <source>
        <dbReference type="SAM" id="Phobius"/>
    </source>
</evidence>
<dbReference type="EMBL" id="CAJHNH020002891">
    <property type="protein sequence ID" value="CAG5128025.1"/>
    <property type="molecule type" value="Genomic_DNA"/>
</dbReference>
<keyword evidence="2" id="KW-0732">Signal</keyword>
<dbReference type="InterPro" id="IPR018244">
    <property type="entry name" value="Allrgn_V5/Tpx1_CS"/>
</dbReference>
<keyword evidence="1" id="KW-1133">Transmembrane helix</keyword>
<dbReference type="Proteomes" id="UP000678393">
    <property type="component" value="Unassembled WGS sequence"/>
</dbReference>
<dbReference type="SUPFAM" id="SSF55797">
    <property type="entry name" value="PR-1-like"/>
    <property type="match status" value="1"/>
</dbReference>
<evidence type="ECO:0000313" key="4">
    <source>
        <dbReference type="EMBL" id="CAG5128025.1"/>
    </source>
</evidence>
<keyword evidence="5" id="KW-1185">Reference proteome</keyword>
<evidence type="ECO:0000256" key="2">
    <source>
        <dbReference type="SAM" id="SignalP"/>
    </source>
</evidence>
<keyword evidence="1" id="KW-0472">Membrane</keyword>
<dbReference type="Gene3D" id="3.40.33.10">
    <property type="entry name" value="CAP"/>
    <property type="match status" value="1"/>
</dbReference>
<comment type="caution">
    <text evidence="4">The sequence shown here is derived from an EMBL/GenBank/DDBJ whole genome shotgun (WGS) entry which is preliminary data.</text>
</comment>
<name>A0A8S3ZJS4_9EUPU</name>
<dbReference type="InterPro" id="IPR035940">
    <property type="entry name" value="CAP_sf"/>
</dbReference>
<dbReference type="AlphaFoldDB" id="A0A8S3ZJS4"/>
<dbReference type="InterPro" id="IPR014044">
    <property type="entry name" value="CAP_dom"/>
</dbReference>
<evidence type="ECO:0000259" key="3">
    <source>
        <dbReference type="SMART" id="SM00198"/>
    </source>
</evidence>
<sequence length="345" mass="37923">MQINYLRLLFIIIVVDGVSSQILNSTDGCPCSRALDCAPIYQVYPGHTACFAKNKTVVRSGLSADEKKEIVKQHNDIRSKAVPMPVNMLKMTWDDELAMLAQRFTDTCVYNAQNIMTHDPVRFIPGRFYVGQNLAFGYSSFEAAINAWYAEHNTYDPRFGTDTSAINERVGHYTQLVWASSNKVGCGFSQCDRKKYYVCNYAPGGNIFPFTQPYKTGATKCEDCLKCSDGLCDCGDMECANGGTLDPKTCKCSCQNAPVNIEPNCHVNCDAQDLPACGKEEAYLSARCASISAACPHMCKFCSCRQKTDKDGKCGSPPARTASVVLASSMLLAIFAIHGFLFVNF</sequence>